<organism evidence="1 2">
    <name type="scientific">Chromobacterium sphagni</name>
    <dbReference type="NCBI Taxonomy" id="1903179"/>
    <lineage>
        <taxon>Bacteria</taxon>
        <taxon>Pseudomonadati</taxon>
        <taxon>Pseudomonadota</taxon>
        <taxon>Betaproteobacteria</taxon>
        <taxon>Neisseriales</taxon>
        <taxon>Chromobacteriaceae</taxon>
        <taxon>Chromobacterium</taxon>
    </lineage>
</organism>
<comment type="caution">
    <text evidence="1">The sequence shown here is derived from an EMBL/GenBank/DDBJ whole genome shotgun (WGS) entry which is preliminary data.</text>
</comment>
<protein>
    <submittedName>
        <fullName evidence="1">Uncharacterized protein</fullName>
    </submittedName>
</protein>
<dbReference type="AlphaFoldDB" id="A0A1S1WTC1"/>
<reference evidence="1 2" key="1">
    <citation type="submission" date="2016-09" db="EMBL/GenBank/DDBJ databases">
        <title>Chromobacterium muskegensis sp. nov., an insecticidal bacterium isolated from Sphagnum bogs.</title>
        <authorList>
            <person name="Sparks M.E."/>
            <person name="Blackburn M.B."/>
            <person name="Gundersen-Rindal D.E."/>
            <person name="Mitchell A."/>
            <person name="Farrar R."/>
            <person name="Kuhar D."/>
        </authorList>
    </citation>
    <scope>NUCLEOTIDE SEQUENCE [LARGE SCALE GENOMIC DNA]</scope>
    <source>
        <strain evidence="1 2">37-2</strain>
    </source>
</reference>
<name>A0A1S1WTC1_9NEIS</name>
<evidence type="ECO:0000313" key="1">
    <source>
        <dbReference type="EMBL" id="OHX10491.1"/>
    </source>
</evidence>
<gene>
    <name evidence="1" type="ORF">BI347_22200</name>
</gene>
<proteinExistence type="predicted"/>
<accession>A0A1S1WTC1</accession>
<evidence type="ECO:0000313" key="2">
    <source>
        <dbReference type="Proteomes" id="UP000180088"/>
    </source>
</evidence>
<sequence length="151" mass="16481">MNDIDGTLRFWAEHVLRREDGGLGYASQSIYRQMEPGEEAAVGAEGSRMFAGVPRGVMDADDVRKLALVEHLVMRVLDGGSRSALLAFYLQPGTVDQKARGLGTTRRTLYRWVELAQASLKAKLLAAARGVRQEGFAFQVADMPQAANDGL</sequence>
<dbReference type="EMBL" id="MKCS01000004">
    <property type="protein sequence ID" value="OHX10491.1"/>
    <property type="molecule type" value="Genomic_DNA"/>
</dbReference>
<dbReference type="Proteomes" id="UP000180088">
    <property type="component" value="Unassembled WGS sequence"/>
</dbReference>